<feature type="transmembrane region" description="Helical" evidence="2">
    <location>
        <begin position="44"/>
        <end position="65"/>
    </location>
</feature>
<feature type="transmembrane region" description="Helical" evidence="2">
    <location>
        <begin position="150"/>
        <end position="171"/>
    </location>
</feature>
<name>A0A927U6F7_9FIRM</name>
<feature type="transmembrane region" description="Helical" evidence="2">
    <location>
        <begin position="183"/>
        <end position="203"/>
    </location>
</feature>
<organism evidence="4 5">
    <name type="scientific">Pseudobutyrivibrio ruminis</name>
    <dbReference type="NCBI Taxonomy" id="46206"/>
    <lineage>
        <taxon>Bacteria</taxon>
        <taxon>Bacillati</taxon>
        <taxon>Bacillota</taxon>
        <taxon>Clostridia</taxon>
        <taxon>Lachnospirales</taxon>
        <taxon>Lachnospiraceae</taxon>
        <taxon>Pseudobutyrivibrio</taxon>
    </lineage>
</organism>
<dbReference type="Gene3D" id="3.60.40.10">
    <property type="entry name" value="PPM-type phosphatase domain"/>
    <property type="match status" value="1"/>
</dbReference>
<feature type="domain" description="PPM-type phosphatase" evidence="3">
    <location>
        <begin position="290"/>
        <end position="507"/>
    </location>
</feature>
<evidence type="ECO:0000256" key="2">
    <source>
        <dbReference type="SAM" id="Phobius"/>
    </source>
</evidence>
<keyword evidence="1" id="KW-0378">Hydrolase</keyword>
<evidence type="ECO:0000256" key="1">
    <source>
        <dbReference type="ARBA" id="ARBA00022801"/>
    </source>
</evidence>
<dbReference type="AlphaFoldDB" id="A0A927U6F7"/>
<feature type="transmembrane region" description="Helical" evidence="2">
    <location>
        <begin position="77"/>
        <end position="97"/>
    </location>
</feature>
<evidence type="ECO:0000313" key="4">
    <source>
        <dbReference type="EMBL" id="MBE5918920.1"/>
    </source>
</evidence>
<dbReference type="InterPro" id="IPR036457">
    <property type="entry name" value="PPM-type-like_dom_sf"/>
</dbReference>
<evidence type="ECO:0000313" key="5">
    <source>
        <dbReference type="Proteomes" id="UP000766246"/>
    </source>
</evidence>
<keyword evidence="2" id="KW-0812">Transmembrane</keyword>
<gene>
    <name evidence="4" type="ORF">E7272_03660</name>
</gene>
<dbReference type="EMBL" id="SVER01000007">
    <property type="protein sequence ID" value="MBE5918920.1"/>
    <property type="molecule type" value="Genomic_DNA"/>
</dbReference>
<dbReference type="PANTHER" id="PTHR43156">
    <property type="entry name" value="STAGE II SPORULATION PROTEIN E-RELATED"/>
    <property type="match status" value="1"/>
</dbReference>
<dbReference type="GO" id="GO:0016791">
    <property type="term" value="F:phosphatase activity"/>
    <property type="evidence" value="ECO:0007669"/>
    <property type="project" value="TreeGrafter"/>
</dbReference>
<protein>
    <recommendedName>
        <fullName evidence="3">PPM-type phosphatase domain-containing protein</fullName>
    </recommendedName>
</protein>
<feature type="transmembrane region" description="Helical" evidence="2">
    <location>
        <begin position="109"/>
        <end position="129"/>
    </location>
</feature>
<feature type="transmembrane region" description="Helical" evidence="2">
    <location>
        <begin position="210"/>
        <end position="229"/>
    </location>
</feature>
<dbReference type="InterPro" id="IPR052016">
    <property type="entry name" value="Bact_Sigma-Reg"/>
</dbReference>
<dbReference type="SUPFAM" id="SSF81606">
    <property type="entry name" value="PP2C-like"/>
    <property type="match status" value="1"/>
</dbReference>
<reference evidence="4" key="1">
    <citation type="submission" date="2019-04" db="EMBL/GenBank/DDBJ databases">
        <title>Evolution of Biomass-Degrading Anaerobic Consortia Revealed by Metagenomics.</title>
        <authorList>
            <person name="Peng X."/>
        </authorList>
    </citation>
    <scope>NUCLEOTIDE SEQUENCE</scope>
    <source>
        <strain evidence="4">SIG311</strain>
    </source>
</reference>
<dbReference type="Proteomes" id="UP000766246">
    <property type="component" value="Unassembled WGS sequence"/>
</dbReference>
<dbReference type="SMART" id="SM00331">
    <property type="entry name" value="PP2C_SIG"/>
    <property type="match status" value="1"/>
</dbReference>
<dbReference type="InterPro" id="IPR001932">
    <property type="entry name" value="PPM-type_phosphatase-like_dom"/>
</dbReference>
<feature type="transmembrane region" description="Helical" evidence="2">
    <location>
        <begin position="235"/>
        <end position="254"/>
    </location>
</feature>
<evidence type="ECO:0000259" key="3">
    <source>
        <dbReference type="SMART" id="SM00331"/>
    </source>
</evidence>
<sequence>MPKALIRKKLWIAVVGTVISLGLTIFVSQFAYHIGFENLPPISVINITLDIVGMLIAVITMIGLYLDKRKTGTTTRYLAGIIIITYIMLLTDSIEYIMDGITEYRSFNMFVTVLYYMTIPAEGVMFWHYTINYLKMQKKRLHKLNCVIEAFFLLALIIRLLNIKYPIYFYINEMGEYHRTPYYAISKVFFLAISTLTLVVIMSKRKQFRFIQLIAVFIYAIGPIAIGIITITQHYISATPIVTMIATLFMYCFLNVTQGREHAVAEHEMSIAASIQENVLPKAFPYLPDRKEFELYAVMKPAKEVGGDFYDFFMVDDNQLALVIADVSGKGIPAALFMMTSRTLIKNRMQAGGDLANIMCDINNQLCEGNIADLFITVWVAVIDLQTGHGIAINAGHENPIIRRGNGEYESVFYKHDLAIAMVPDAKFHKREFELNPGDRIFVFTDGVTEAMNLQEELFGSKRLLAVLNANKSCSPKGSIEKVYSAVESFMDGTEQFDDTTMLCVDYNGL</sequence>
<dbReference type="Pfam" id="PF07228">
    <property type="entry name" value="SpoIIE"/>
    <property type="match status" value="1"/>
</dbReference>
<dbReference type="PANTHER" id="PTHR43156:SF2">
    <property type="entry name" value="STAGE II SPORULATION PROTEIN E"/>
    <property type="match status" value="1"/>
</dbReference>
<keyword evidence="2" id="KW-1133">Transmembrane helix</keyword>
<accession>A0A927U6F7</accession>
<comment type="caution">
    <text evidence="4">The sequence shown here is derived from an EMBL/GenBank/DDBJ whole genome shotgun (WGS) entry which is preliminary data.</text>
</comment>
<feature type="transmembrane region" description="Helical" evidence="2">
    <location>
        <begin position="12"/>
        <end position="32"/>
    </location>
</feature>
<proteinExistence type="predicted"/>
<keyword evidence="2" id="KW-0472">Membrane</keyword>